<name>A0A9W5YA26_9FIRM</name>
<sequence length="354" mass="39577">MCYPRVEINLVKIRNNTKKLVELCNENNIDVVGVTKVFCGKTKIVREMIKGGIRVIGDSRIENLKRLKRFKLPKLLLRLPMISEVDEVVEYADMSLNSEIATIRQLSKAAKKKDVRHKIILMVDLGDLREGIFDVEELLETVEIMISLDNIDLIGIGTNLTCYGGILPEKENLQQLIDLKQVIRKKYKLNLRVLSGGNSSSLHLVETGDIPTGINQLRLGESIILGRETAFGKEITDTYQDAMILKCEIIEVQNKPSIPIGTIGMDAFGNKPSFEDKGIRRRAICAIGKQDVSASEILPEDGNMKIIGSSSDHLILDVTECNEDYTVGSIVTFTLKYGSVLSLFTSEYVKKVYL</sequence>
<evidence type="ECO:0000313" key="6">
    <source>
        <dbReference type="Proteomes" id="UP001144256"/>
    </source>
</evidence>
<comment type="caution">
    <text evidence="5">The sequence shown here is derived from an EMBL/GenBank/DDBJ whole genome shotgun (WGS) entry which is preliminary data.</text>
</comment>
<evidence type="ECO:0000256" key="2">
    <source>
        <dbReference type="ARBA" id="ARBA00022898"/>
    </source>
</evidence>
<keyword evidence="6" id="KW-1185">Reference proteome</keyword>
<dbReference type="PANTHER" id="PTHR30511">
    <property type="entry name" value="ALANINE RACEMASE"/>
    <property type="match status" value="1"/>
</dbReference>
<dbReference type="Proteomes" id="UP001144256">
    <property type="component" value="Unassembled WGS sequence"/>
</dbReference>
<dbReference type="PANTHER" id="PTHR30511:SF3">
    <property type="entry name" value="LYSINE RACEMASE"/>
    <property type="match status" value="1"/>
</dbReference>
<keyword evidence="3" id="KW-0413">Isomerase</keyword>
<protein>
    <submittedName>
        <fullName evidence="5">Alanine racemase</fullName>
    </submittedName>
</protein>
<evidence type="ECO:0000313" key="5">
    <source>
        <dbReference type="EMBL" id="GKX29339.1"/>
    </source>
</evidence>
<dbReference type="SUPFAM" id="SSF51419">
    <property type="entry name" value="PLP-binding barrel"/>
    <property type="match status" value="1"/>
</dbReference>
<feature type="domain" description="Alanine racemase N-terminal" evidence="4">
    <location>
        <begin position="8"/>
        <end position="223"/>
    </location>
</feature>
<evidence type="ECO:0000256" key="1">
    <source>
        <dbReference type="ARBA" id="ARBA00001933"/>
    </source>
</evidence>
<dbReference type="EMBL" id="BRLB01000003">
    <property type="protein sequence ID" value="GKX29339.1"/>
    <property type="molecule type" value="Genomic_DNA"/>
</dbReference>
<accession>A0A9W5YA26</accession>
<dbReference type="GO" id="GO:0008784">
    <property type="term" value="F:alanine racemase activity"/>
    <property type="evidence" value="ECO:0007669"/>
    <property type="project" value="TreeGrafter"/>
</dbReference>
<dbReference type="AlphaFoldDB" id="A0A9W5YA26"/>
<dbReference type="Gene3D" id="3.20.20.10">
    <property type="entry name" value="Alanine racemase"/>
    <property type="match status" value="1"/>
</dbReference>
<dbReference type="InterPro" id="IPR000821">
    <property type="entry name" value="Ala_racemase"/>
</dbReference>
<organism evidence="5 6">
    <name type="scientific">Vallitalea longa</name>
    <dbReference type="NCBI Taxonomy" id="2936439"/>
    <lineage>
        <taxon>Bacteria</taxon>
        <taxon>Bacillati</taxon>
        <taxon>Bacillota</taxon>
        <taxon>Clostridia</taxon>
        <taxon>Lachnospirales</taxon>
        <taxon>Vallitaleaceae</taxon>
        <taxon>Vallitalea</taxon>
    </lineage>
</organism>
<gene>
    <name evidence="5" type="ORF">SH1V18_18190</name>
</gene>
<keyword evidence="2" id="KW-0663">Pyridoxal phosphate</keyword>
<dbReference type="NCBIfam" id="NF040742">
    <property type="entry name" value="racem_Orr"/>
    <property type="match status" value="1"/>
</dbReference>
<evidence type="ECO:0000259" key="4">
    <source>
        <dbReference type="Pfam" id="PF01168"/>
    </source>
</evidence>
<proteinExistence type="predicted"/>
<dbReference type="InterPro" id="IPR029066">
    <property type="entry name" value="PLP-binding_barrel"/>
</dbReference>
<dbReference type="CDD" id="cd06815">
    <property type="entry name" value="PLPDE_III_AR_like_1"/>
    <property type="match status" value="1"/>
</dbReference>
<evidence type="ECO:0000256" key="3">
    <source>
        <dbReference type="ARBA" id="ARBA00023235"/>
    </source>
</evidence>
<comment type="cofactor">
    <cofactor evidence="1">
        <name>pyridoxal 5'-phosphate</name>
        <dbReference type="ChEBI" id="CHEBI:597326"/>
    </cofactor>
</comment>
<dbReference type="RefSeq" id="WP_281814785.1">
    <property type="nucleotide sequence ID" value="NZ_BRLB01000003.1"/>
</dbReference>
<dbReference type="Pfam" id="PF01168">
    <property type="entry name" value="Ala_racemase_N"/>
    <property type="match status" value="1"/>
</dbReference>
<dbReference type="GO" id="GO:0030170">
    <property type="term" value="F:pyridoxal phosphate binding"/>
    <property type="evidence" value="ECO:0007669"/>
    <property type="project" value="TreeGrafter"/>
</dbReference>
<dbReference type="InterPro" id="IPR001608">
    <property type="entry name" value="Ala_racemase_N"/>
</dbReference>
<reference evidence="5" key="1">
    <citation type="submission" date="2022-06" db="EMBL/GenBank/DDBJ databases">
        <title>Vallitalea longa sp. nov., an anaerobic bacterium isolated from marine sediment.</title>
        <authorList>
            <person name="Hirano S."/>
            <person name="Terahara T."/>
            <person name="Mori K."/>
            <person name="Hamada M."/>
            <person name="Matsumoto R."/>
            <person name="Kobayashi T."/>
        </authorList>
    </citation>
    <scope>NUCLEOTIDE SEQUENCE</scope>
    <source>
        <strain evidence="5">SH18-1</strain>
    </source>
</reference>
<dbReference type="GO" id="GO:0005829">
    <property type="term" value="C:cytosol"/>
    <property type="evidence" value="ECO:0007669"/>
    <property type="project" value="TreeGrafter"/>
</dbReference>